<dbReference type="CDD" id="cd22332">
    <property type="entry name" value="HsdR_N"/>
    <property type="match status" value="1"/>
</dbReference>
<sequence length="983" mass="113257">MAKTYLEQDFEQHIEDYLLSSGYIKRSPVDYDRDLCLIPDEVIAFIRDTQPQEYEKLEMQYGSNTDKKLVSRLSAEISKRGSLDILRRGFKDRGSRFSLAYFKPTSGMNPEHLELYKKNRFSVVRQLRYSKRNENSLDMAIFINGVPVITAELKNSLTGQFVSEAVKQYRNDRDPREPLFAFKRCLVHFAVGNEKVYMTTRLSGHKTRFLPFNRDTENPVNPDGHKTAYLWEDIWQKDTLLDLIDGYLCIQTSTEKYFDKSKGLTEKRSEAMIFPRFHQLDCVRSIINAVGDEGVGHNYLVQHSAGSGKSNSIAWLAHKLASFYQKDSDKDRLFDSIIVLTDRCILDKQLQDTIKQFEKTAGVVCEIDINSAQLQNALEKGKSIIISTIQKFGVIAETINRLGGSRFAVIVDEAHTSQSGESAKQVKQVLSVNLEEAEAKDSDEFDVEDEIIKEIRSRGRQKHISYFAFTATPKNKTLELFGRKDDQGRFVAFHNYWMRQAIEEGFILDVLENYTTYKRCFKLAKSVENDEKYEKKKAFRLLTSYVDLQPHAIETKIRIMLDHFLSHTVNAIQGKGRAMITTRSRLHAVKYYLMLCKVMREKHLPFGALVAFSGTVVDKDSGEEYTEKGLNRLEAKVSIQDAFKTPEFRILVVANKFQTGFDEPLLHTMYVDKKLGGVNAVQTLSRLNRTASGKDSCVVLDFVNEAEDIQDSFQPYYQTTLLSEESDPNKLYDIETELRRYEIFNQSDLDEFAAVFFNPSEPQERLQPILDRAIELWTHRDEQEREDFRSLLQSFSRLYSFISQLVTFEDVDLEKLFVYAKNLNRKLPRRENPLPYDVLDAVDLDSFRIQRTYKGSIGLSEEDGKTVPITSGKPGLTEEEKDFLSAIVEALNETYGMNLTEDDKVDLVRIQEKLEADAELKSVMNPNNSLDNIRIKFNDTVDALVLEFVNTKLGLYKKLTEPKANAMLKAKWFEGYQQQHMNL</sequence>
<protein>
    <submittedName>
        <fullName evidence="2">Type-1 restriction enzyme R protein</fullName>
        <ecNumber evidence="2">3.1.21.3</ecNumber>
    </submittedName>
</protein>
<dbReference type="Gene3D" id="3.40.50.300">
    <property type="entry name" value="P-loop containing nucleotide triphosphate hydrolases"/>
    <property type="match status" value="2"/>
</dbReference>
<dbReference type="EC" id="3.1.21.3" evidence="2"/>
<name>A0A1Q2MEN9_9BACT</name>
<dbReference type="PANTHER" id="PTHR42927">
    <property type="entry name" value="HELICASE SUPERFAMILY 1 AND 2 DOMAIN-CONTAINING PROTEIN"/>
    <property type="match status" value="1"/>
</dbReference>
<dbReference type="Proteomes" id="UP000188181">
    <property type="component" value="Chromosome"/>
</dbReference>
<evidence type="ECO:0000313" key="3">
    <source>
        <dbReference type="Proteomes" id="UP000188181"/>
    </source>
</evidence>
<dbReference type="OrthoDB" id="9758243at2"/>
<dbReference type="AlphaFoldDB" id="A0A1Q2MEN9"/>
<dbReference type="Gene3D" id="3.90.1570.50">
    <property type="match status" value="1"/>
</dbReference>
<dbReference type="Pfam" id="PF22679">
    <property type="entry name" value="T1R_D3-like"/>
    <property type="match status" value="1"/>
</dbReference>
<evidence type="ECO:0000313" key="2">
    <source>
        <dbReference type="EMBL" id="AQQ71173.1"/>
    </source>
</evidence>
<dbReference type="InterPro" id="IPR007409">
    <property type="entry name" value="Restrct_endonuc_type1_HsdR_N"/>
</dbReference>
<gene>
    <name evidence="2" type="primary">hsdR_2</name>
    <name evidence="2" type="ORF">SMSP2_01539</name>
</gene>
<dbReference type="InterPro" id="IPR014001">
    <property type="entry name" value="Helicase_ATP-bd"/>
</dbReference>
<reference evidence="3" key="1">
    <citation type="submission" date="2017-02" db="EMBL/GenBank/DDBJ databases">
        <title>Comparative genomics and description of representatives of a novel lineage of planctomycetes thriving in anoxic sediments.</title>
        <authorList>
            <person name="Spring S."/>
            <person name="Bunk B."/>
            <person name="Sproer C."/>
        </authorList>
    </citation>
    <scope>NUCLEOTIDE SEQUENCE [LARGE SCALE GENOMIC DNA]</scope>
    <source>
        <strain evidence="3">SM-Chi-D1</strain>
    </source>
</reference>
<dbReference type="GO" id="GO:0009307">
    <property type="term" value="P:DNA restriction-modification system"/>
    <property type="evidence" value="ECO:0007669"/>
    <property type="project" value="UniProtKB-KW"/>
</dbReference>
<dbReference type="GO" id="GO:0009035">
    <property type="term" value="F:type I site-specific deoxyribonuclease activity"/>
    <property type="evidence" value="ECO:0007669"/>
    <property type="project" value="UniProtKB-EC"/>
</dbReference>
<dbReference type="PANTHER" id="PTHR42927:SF1">
    <property type="entry name" value="HELICASE SUPERFAMILY 1 AND 2 DOMAIN-CONTAINING PROTEIN"/>
    <property type="match status" value="1"/>
</dbReference>
<dbReference type="Pfam" id="PF18766">
    <property type="entry name" value="SWI2_SNF2"/>
    <property type="match status" value="1"/>
</dbReference>
<dbReference type="EMBL" id="CP019646">
    <property type="protein sequence ID" value="AQQ71173.1"/>
    <property type="molecule type" value="Genomic_DNA"/>
</dbReference>
<dbReference type="REBASE" id="185705">
    <property type="entry name" value="PbaD1IP"/>
</dbReference>
<dbReference type="GO" id="GO:0005524">
    <property type="term" value="F:ATP binding"/>
    <property type="evidence" value="ECO:0007669"/>
    <property type="project" value="UniProtKB-KW"/>
</dbReference>
<dbReference type="SUPFAM" id="SSF52540">
    <property type="entry name" value="P-loop containing nucleoside triphosphate hydrolases"/>
    <property type="match status" value="2"/>
</dbReference>
<dbReference type="GO" id="GO:0003677">
    <property type="term" value="F:DNA binding"/>
    <property type="evidence" value="ECO:0007669"/>
    <property type="project" value="UniProtKB-KW"/>
</dbReference>
<keyword evidence="3" id="KW-1185">Reference proteome</keyword>
<dbReference type="Pfam" id="PF04313">
    <property type="entry name" value="HSDR_N"/>
    <property type="match status" value="1"/>
</dbReference>
<dbReference type="InterPro" id="IPR040980">
    <property type="entry name" value="SWI2_SNF2"/>
</dbReference>
<proteinExistence type="predicted"/>
<keyword evidence="2" id="KW-0378">Hydrolase</keyword>
<dbReference type="RefSeq" id="WP_146683379.1">
    <property type="nucleotide sequence ID" value="NZ_CP019646.1"/>
</dbReference>
<dbReference type="InterPro" id="IPR055180">
    <property type="entry name" value="HsdR_RecA-like_helicase_dom_2"/>
</dbReference>
<accession>A0A1Q2MEN9</accession>
<dbReference type="SMART" id="SM00487">
    <property type="entry name" value="DEXDc"/>
    <property type="match status" value="1"/>
</dbReference>
<feature type="domain" description="Helicase ATP-binding" evidence="1">
    <location>
        <begin position="271"/>
        <end position="501"/>
    </location>
</feature>
<evidence type="ECO:0000259" key="1">
    <source>
        <dbReference type="SMART" id="SM00487"/>
    </source>
</evidence>
<dbReference type="KEGG" id="pbas:SMSP2_01539"/>
<organism evidence="2 3">
    <name type="scientific">Limihaloglobus sulfuriphilus</name>
    <dbReference type="NCBI Taxonomy" id="1851148"/>
    <lineage>
        <taxon>Bacteria</taxon>
        <taxon>Pseudomonadati</taxon>
        <taxon>Planctomycetota</taxon>
        <taxon>Phycisphaerae</taxon>
        <taxon>Sedimentisphaerales</taxon>
        <taxon>Sedimentisphaeraceae</taxon>
        <taxon>Limihaloglobus</taxon>
    </lineage>
</organism>
<dbReference type="InterPro" id="IPR027417">
    <property type="entry name" value="P-loop_NTPase"/>
</dbReference>
<dbReference type="STRING" id="1851148.SMSP2_01539"/>